<proteinExistence type="predicted"/>
<organism evidence="2 3">
    <name type="scientific">Shimia sagamensis</name>
    <dbReference type="NCBI Taxonomy" id="1566352"/>
    <lineage>
        <taxon>Bacteria</taxon>
        <taxon>Pseudomonadati</taxon>
        <taxon>Pseudomonadota</taxon>
        <taxon>Alphaproteobacteria</taxon>
        <taxon>Rhodobacterales</taxon>
        <taxon>Roseobacteraceae</taxon>
    </lineage>
</organism>
<evidence type="ECO:0000256" key="1">
    <source>
        <dbReference type="SAM" id="Phobius"/>
    </source>
</evidence>
<protein>
    <recommendedName>
        <fullName evidence="4">Tellurium resistance protein</fullName>
    </recommendedName>
</protein>
<dbReference type="InterPro" id="IPR047784">
    <property type="entry name" value="TrgA"/>
</dbReference>
<dbReference type="EMBL" id="FXTY01000002">
    <property type="protein sequence ID" value="SMP09969.1"/>
    <property type="molecule type" value="Genomic_DNA"/>
</dbReference>
<evidence type="ECO:0000313" key="3">
    <source>
        <dbReference type="Proteomes" id="UP001157961"/>
    </source>
</evidence>
<feature type="transmembrane region" description="Helical" evidence="1">
    <location>
        <begin position="37"/>
        <end position="53"/>
    </location>
</feature>
<evidence type="ECO:0000313" key="2">
    <source>
        <dbReference type="EMBL" id="SMP09969.1"/>
    </source>
</evidence>
<evidence type="ECO:0008006" key="4">
    <source>
        <dbReference type="Google" id="ProtNLM"/>
    </source>
</evidence>
<comment type="caution">
    <text evidence="2">The sequence shown here is derived from an EMBL/GenBank/DDBJ whole genome shotgun (WGS) entry which is preliminary data.</text>
</comment>
<dbReference type="NCBIfam" id="NF033773">
    <property type="entry name" value="tellur_TrgA"/>
    <property type="match status" value="1"/>
</dbReference>
<keyword evidence="1" id="KW-0472">Membrane</keyword>
<reference evidence="2 3" key="1">
    <citation type="submission" date="2017-05" db="EMBL/GenBank/DDBJ databases">
        <authorList>
            <person name="Varghese N."/>
            <person name="Submissions S."/>
        </authorList>
    </citation>
    <scope>NUCLEOTIDE SEQUENCE [LARGE SCALE GENOMIC DNA]</scope>
    <source>
        <strain evidence="2 3">DSM 29734</strain>
    </source>
</reference>
<sequence length="144" mass="15489">MISSNKLVAAICLAISGGLVAEFVKPQMPEGSNPGQMTMISAGIGLVVGWRVMGRRAGRSGAVELGLVGVVSMVFWGLLMFGLIEMLRLAMRRRLDEPVEALERAITVSMEYGLYLLHPTVLVTLAVSAVVSGHFTNFAARRWG</sequence>
<dbReference type="RefSeq" id="WP_283424817.1">
    <property type="nucleotide sequence ID" value="NZ_FXTY01000002.1"/>
</dbReference>
<keyword evidence="1" id="KW-1133">Transmembrane helix</keyword>
<gene>
    <name evidence="2" type="ORF">SAMN06265373_10248</name>
</gene>
<keyword evidence="1" id="KW-0812">Transmembrane</keyword>
<keyword evidence="3" id="KW-1185">Reference proteome</keyword>
<dbReference type="Proteomes" id="UP001157961">
    <property type="component" value="Unassembled WGS sequence"/>
</dbReference>
<feature type="transmembrane region" description="Helical" evidence="1">
    <location>
        <begin position="65"/>
        <end position="84"/>
    </location>
</feature>
<feature type="transmembrane region" description="Helical" evidence="1">
    <location>
        <begin position="112"/>
        <end position="135"/>
    </location>
</feature>
<name>A0ABY1NHM2_9RHOB</name>
<accession>A0ABY1NHM2</accession>